<dbReference type="CDD" id="cd06141">
    <property type="entry name" value="WRN_exo"/>
    <property type="match status" value="1"/>
</dbReference>
<dbReference type="GO" id="GO:0005737">
    <property type="term" value="C:cytoplasm"/>
    <property type="evidence" value="ECO:0007669"/>
    <property type="project" value="TreeGrafter"/>
</dbReference>
<accession>A0A565B830</accession>
<gene>
    <name evidence="3" type="ORF">ANE_LOCUS7749</name>
</gene>
<dbReference type="PANTHER" id="PTHR13620">
    <property type="entry name" value="3-5 EXONUCLEASE"/>
    <property type="match status" value="1"/>
</dbReference>
<keyword evidence="2" id="KW-0378">Hydrolase</keyword>
<keyword evidence="1" id="KW-0540">Nuclease</keyword>
<keyword evidence="4" id="KW-1185">Reference proteome</keyword>
<proteinExistence type="predicted"/>
<dbReference type="SUPFAM" id="SSF53098">
    <property type="entry name" value="Ribonuclease H-like"/>
    <property type="match status" value="1"/>
</dbReference>
<sequence length="219" mass="25330">MGPTIRRIASYNTHQEYSVDLFGNELTVTVTSTPSVIRRWIRKAVFYQRRAPSYHPLVVGVGVQWTPAFYYYPREGYDPPADTLQLCMGKRCLIIQLCHCDRVPNALRSFLANPGTTFVGIWNGQDARKLERSRHHLEMGKQILDVRKYVKDSEGKSLRRRSSEQIVERCMGCQGVRLDWRISMSDWNVDCLDLAQILQASLDAFVCFELGVWARLWQV</sequence>
<dbReference type="AlphaFoldDB" id="A0A565B830"/>
<reference evidence="3" key="1">
    <citation type="submission" date="2019-07" db="EMBL/GenBank/DDBJ databases">
        <authorList>
            <person name="Dittberner H."/>
        </authorList>
    </citation>
    <scope>NUCLEOTIDE SEQUENCE [LARGE SCALE GENOMIC DNA]</scope>
</reference>
<dbReference type="GO" id="GO:0005634">
    <property type="term" value="C:nucleus"/>
    <property type="evidence" value="ECO:0007669"/>
    <property type="project" value="TreeGrafter"/>
</dbReference>
<evidence type="ECO:0008006" key="5">
    <source>
        <dbReference type="Google" id="ProtNLM"/>
    </source>
</evidence>
<evidence type="ECO:0000256" key="1">
    <source>
        <dbReference type="ARBA" id="ARBA00022722"/>
    </source>
</evidence>
<dbReference type="FunFam" id="3.30.420.10:FF:000149">
    <property type="entry name" value="Polynucleotidyl transferase, ribonuclease H-like superfamily protein"/>
    <property type="match status" value="1"/>
</dbReference>
<dbReference type="InterPro" id="IPR036397">
    <property type="entry name" value="RNaseH_sf"/>
</dbReference>
<dbReference type="PANTHER" id="PTHR13620:SF59">
    <property type="entry name" value="POLYNUCLEOTIDYL TRANSFERASE, RIBONUCLEASE H-LIKE SUPERFAMILY PROTEIN"/>
    <property type="match status" value="1"/>
</dbReference>
<dbReference type="InterPro" id="IPR051132">
    <property type="entry name" value="3-5_Exonuclease_domain"/>
</dbReference>
<dbReference type="Gene3D" id="3.30.420.10">
    <property type="entry name" value="Ribonuclease H-like superfamily/Ribonuclease H"/>
    <property type="match status" value="1"/>
</dbReference>
<protein>
    <recommendedName>
        <fullName evidence="5">3'-5' exonuclease domain-containing protein</fullName>
    </recommendedName>
</protein>
<name>A0A565B830_9BRAS</name>
<evidence type="ECO:0000313" key="3">
    <source>
        <dbReference type="EMBL" id="VVA97304.1"/>
    </source>
</evidence>
<organism evidence="3 4">
    <name type="scientific">Arabis nemorensis</name>
    <dbReference type="NCBI Taxonomy" id="586526"/>
    <lineage>
        <taxon>Eukaryota</taxon>
        <taxon>Viridiplantae</taxon>
        <taxon>Streptophyta</taxon>
        <taxon>Embryophyta</taxon>
        <taxon>Tracheophyta</taxon>
        <taxon>Spermatophyta</taxon>
        <taxon>Magnoliopsida</taxon>
        <taxon>eudicotyledons</taxon>
        <taxon>Gunneridae</taxon>
        <taxon>Pentapetalae</taxon>
        <taxon>rosids</taxon>
        <taxon>malvids</taxon>
        <taxon>Brassicales</taxon>
        <taxon>Brassicaceae</taxon>
        <taxon>Arabideae</taxon>
        <taxon>Arabis</taxon>
    </lineage>
</organism>
<comment type="caution">
    <text evidence="3">The sequence shown here is derived from an EMBL/GenBank/DDBJ whole genome shotgun (WGS) entry which is preliminary data.</text>
</comment>
<dbReference type="InterPro" id="IPR012337">
    <property type="entry name" value="RNaseH-like_sf"/>
</dbReference>
<dbReference type="OrthoDB" id="10261556at2759"/>
<dbReference type="GO" id="GO:0008408">
    <property type="term" value="F:3'-5' exonuclease activity"/>
    <property type="evidence" value="ECO:0007669"/>
    <property type="project" value="TreeGrafter"/>
</dbReference>
<dbReference type="EMBL" id="CABITT030000003">
    <property type="protein sequence ID" value="VVA97304.1"/>
    <property type="molecule type" value="Genomic_DNA"/>
</dbReference>
<dbReference type="Proteomes" id="UP000489600">
    <property type="component" value="Unassembled WGS sequence"/>
</dbReference>
<evidence type="ECO:0000256" key="2">
    <source>
        <dbReference type="ARBA" id="ARBA00022801"/>
    </source>
</evidence>
<evidence type="ECO:0000313" key="4">
    <source>
        <dbReference type="Proteomes" id="UP000489600"/>
    </source>
</evidence>
<dbReference type="GO" id="GO:0003676">
    <property type="term" value="F:nucleic acid binding"/>
    <property type="evidence" value="ECO:0007669"/>
    <property type="project" value="InterPro"/>
</dbReference>